<keyword evidence="6" id="KW-1185">Reference proteome</keyword>
<feature type="compositionally biased region" description="Basic and acidic residues" evidence="1">
    <location>
        <begin position="610"/>
        <end position="622"/>
    </location>
</feature>
<evidence type="ECO:0000259" key="4">
    <source>
        <dbReference type="PROSITE" id="PS51468"/>
    </source>
</evidence>
<dbReference type="CDD" id="cd00198">
    <property type="entry name" value="vWFA"/>
    <property type="match status" value="1"/>
</dbReference>
<dbReference type="Pfam" id="PF08487">
    <property type="entry name" value="VIT"/>
    <property type="match status" value="1"/>
</dbReference>
<feature type="compositionally biased region" description="Low complexity" evidence="1">
    <location>
        <begin position="624"/>
        <end position="659"/>
    </location>
</feature>
<proteinExistence type="predicted"/>
<accession>A0ABZ2M3H9</accession>
<reference evidence="5 6" key="1">
    <citation type="submission" date="2021-12" db="EMBL/GenBank/DDBJ databases">
        <title>Discovery of the Pendulisporaceae a myxobacterial family with distinct sporulation behavior and unique specialized metabolism.</title>
        <authorList>
            <person name="Garcia R."/>
            <person name="Popoff A."/>
            <person name="Bader C.D."/>
            <person name="Loehr J."/>
            <person name="Walesch S."/>
            <person name="Walt C."/>
            <person name="Boldt J."/>
            <person name="Bunk B."/>
            <person name="Haeckl F.J.F.P.J."/>
            <person name="Gunesch A.P."/>
            <person name="Birkelbach J."/>
            <person name="Nuebel U."/>
            <person name="Pietschmann T."/>
            <person name="Bach T."/>
            <person name="Mueller R."/>
        </authorList>
    </citation>
    <scope>NUCLEOTIDE SEQUENCE [LARGE SCALE GENOMIC DNA]</scope>
    <source>
        <strain evidence="5 6">MSr11954</strain>
    </source>
</reference>
<dbReference type="EMBL" id="CP089984">
    <property type="protein sequence ID" value="WXB16576.1"/>
    <property type="molecule type" value="Genomic_DNA"/>
</dbReference>
<evidence type="ECO:0000256" key="1">
    <source>
        <dbReference type="SAM" id="MobiDB-lite"/>
    </source>
</evidence>
<dbReference type="PROSITE" id="PS50234">
    <property type="entry name" value="VWFA"/>
    <property type="match status" value="1"/>
</dbReference>
<name>A0ABZ2M3H9_9BACT</name>
<feature type="region of interest" description="Disordered" evidence="1">
    <location>
        <begin position="594"/>
        <end position="662"/>
    </location>
</feature>
<dbReference type="PROSITE" id="PS51257">
    <property type="entry name" value="PROKAR_LIPOPROTEIN"/>
    <property type="match status" value="1"/>
</dbReference>
<protein>
    <submittedName>
        <fullName evidence="5">Uncharacterized protein</fullName>
    </submittedName>
</protein>
<dbReference type="Proteomes" id="UP001370348">
    <property type="component" value="Chromosome"/>
</dbReference>
<dbReference type="PROSITE" id="PS51468">
    <property type="entry name" value="VIT"/>
    <property type="match status" value="1"/>
</dbReference>
<evidence type="ECO:0000256" key="2">
    <source>
        <dbReference type="SAM" id="SignalP"/>
    </source>
</evidence>
<keyword evidence="2" id="KW-0732">Signal</keyword>
<evidence type="ECO:0000313" key="5">
    <source>
        <dbReference type="EMBL" id="WXB16576.1"/>
    </source>
</evidence>
<dbReference type="PANTHER" id="PTHR45737:SF6">
    <property type="entry name" value="VON WILLEBRAND FACTOR A DOMAIN-CONTAINING PROTEIN 5A"/>
    <property type="match status" value="1"/>
</dbReference>
<feature type="signal peptide" evidence="2">
    <location>
        <begin position="1"/>
        <end position="20"/>
    </location>
</feature>
<evidence type="ECO:0000259" key="3">
    <source>
        <dbReference type="PROSITE" id="PS50234"/>
    </source>
</evidence>
<dbReference type="SUPFAM" id="SSF48452">
    <property type="entry name" value="TPR-like"/>
    <property type="match status" value="1"/>
</dbReference>
<dbReference type="RefSeq" id="WP_394826201.1">
    <property type="nucleotide sequence ID" value="NZ_CP089984.1"/>
</dbReference>
<dbReference type="Gene3D" id="3.40.50.410">
    <property type="entry name" value="von Willebrand factor, type A domain"/>
    <property type="match status" value="1"/>
</dbReference>
<feature type="chain" id="PRO_5045742207" evidence="2">
    <location>
        <begin position="21"/>
        <end position="1055"/>
    </location>
</feature>
<dbReference type="Gene3D" id="1.25.40.10">
    <property type="entry name" value="Tetratricopeptide repeat domain"/>
    <property type="match status" value="1"/>
</dbReference>
<sequence length="1055" mass="112041">MRRSPIRSRFLSLVLVSVLASSFGCRSSQGTGGAKDEPAQKQPAALALDEVLDPPLPRPKNVAPLALTASDGTGLRITRLKARAVLDEPLAYTEVHLAFANPADRTLEGRFEITLPPGATVSRFAMKIGQTWREAEMVEKTRARAVYEDYLHRKEDPALLEQAAPNAFSARVFPIPAKGTKELIIAYAQELGPGAGYTFPLAGLPAVDDLDVSVVRAGDEQVIQERKRLGNEPLTEDVTVAPANLRGGGGVRSGNIALLRVRPMTAASPEPFEGGTLILVDTSASRALGFSDEVKLVEGLAREVAASGGADARLVVAAFDQDVASIYDGGAAAYGAEATAKLVARGALGASNLESALGWAAKNLHAIRRILVVSDGVATAGSSEGAKLSAAAARLREAGVQRLDAIAVGGIRDEAALMRLASGALEHDGVVVDGARDVHLLARRLTRTARSGLAVHVDGASWVWPERLDGVQPGDERLVYAEVPDAKPGAPVRVKVGDGEAAGLTLRDVDAPLLQHTWAQAKIASVLARAEGPKDTSARARVVELSTRHRVLSPYTSLLVLESDEDYARFKIDRKAPGDLLAIEGARVVNEHRGEIAAAQSSRRPGVVRESNKMEDRSEGEGRAAPASQPMAAVAAPPSPVATMAPPADMAAGPRGAAPMPAPPMAAAPMAEPKMQAMDEMAEAKEMRAFGSGGGGGGVASGGGHALMGAGAAASRPATPMRRRGPAALDAMDGAEMEAPAVDPMDRPRSVNPYTGNFREVMDAIARKDVQRALETATRLHDAAPGDVMSLIALGEALEATGDLPRAARSYGSLIDLFPARADLRRFAGERLERVQGGLDLAIDSYAKAKDDRPDHPASHRLLAFSLLRKGELPQAFAAAVAGIKQRYPEDRFLGVDRILREDLGLIAAAWIRAEPERREEILKRLRDAGGTLENRPSLRFVLNWETDANDVDFHIFDAKGGHAFFSRRHLASGGDLYADVTTGYGPECFTIRAARGERAGPYKLQAHYYSRGPMGYGMGKLEILDHDGRGNITFEERPFVVMTDHAFVNLGTVK</sequence>
<feature type="domain" description="VIT" evidence="4">
    <location>
        <begin position="61"/>
        <end position="189"/>
    </location>
</feature>
<dbReference type="SUPFAM" id="SSF53300">
    <property type="entry name" value="vWA-like"/>
    <property type="match status" value="1"/>
</dbReference>
<dbReference type="InterPro" id="IPR002035">
    <property type="entry name" value="VWF_A"/>
</dbReference>
<dbReference type="InterPro" id="IPR036465">
    <property type="entry name" value="vWFA_dom_sf"/>
</dbReference>
<feature type="domain" description="VWFA" evidence="3">
    <location>
        <begin position="275"/>
        <end position="445"/>
    </location>
</feature>
<organism evidence="5 6">
    <name type="scientific">Pendulispora albinea</name>
    <dbReference type="NCBI Taxonomy" id="2741071"/>
    <lineage>
        <taxon>Bacteria</taxon>
        <taxon>Pseudomonadati</taxon>
        <taxon>Myxococcota</taxon>
        <taxon>Myxococcia</taxon>
        <taxon>Myxococcales</taxon>
        <taxon>Sorangiineae</taxon>
        <taxon>Pendulisporaceae</taxon>
        <taxon>Pendulispora</taxon>
    </lineage>
</organism>
<dbReference type="PANTHER" id="PTHR45737">
    <property type="entry name" value="VON WILLEBRAND FACTOR A DOMAIN-CONTAINING PROTEIN 5A"/>
    <property type="match status" value="1"/>
</dbReference>
<dbReference type="InterPro" id="IPR011990">
    <property type="entry name" value="TPR-like_helical_dom_sf"/>
</dbReference>
<dbReference type="SMART" id="SM00609">
    <property type="entry name" value="VIT"/>
    <property type="match status" value="1"/>
</dbReference>
<evidence type="ECO:0000313" key="6">
    <source>
        <dbReference type="Proteomes" id="UP001370348"/>
    </source>
</evidence>
<dbReference type="InterPro" id="IPR013694">
    <property type="entry name" value="VIT"/>
</dbReference>
<gene>
    <name evidence="5" type="ORF">LZC94_04685</name>
</gene>